<protein>
    <submittedName>
        <fullName evidence="2">Uncharacterized protein</fullName>
    </submittedName>
</protein>
<sequence>MTDLYQMVIPCIHFMYSSYHSIQINFFQCTNFDYNKKLFVSAIHQTVYHSFTSNEQDRLIIAVRNRTTQLKIPRTWTRALAAGEIVASKQIKTFYRLNSMNDNDMDDNDMNDNDMNDNTMNDNDINDNDMNNNDMNDNAMNDNNMDDNDMN</sequence>
<accession>A0A1S0TML6</accession>
<feature type="compositionally biased region" description="Low complexity" evidence="1">
    <location>
        <begin position="116"/>
        <end position="143"/>
    </location>
</feature>
<feature type="region of interest" description="Disordered" evidence="1">
    <location>
        <begin position="102"/>
        <end position="151"/>
    </location>
</feature>
<name>A0A1S0TML6_LOALO</name>
<evidence type="ECO:0000256" key="1">
    <source>
        <dbReference type="SAM" id="MobiDB-lite"/>
    </source>
</evidence>
<dbReference type="RefSeq" id="XP_003147225.1">
    <property type="nucleotide sequence ID" value="XM_003147177.1"/>
</dbReference>
<dbReference type="CTD" id="9949118"/>
<proteinExistence type="predicted"/>
<feature type="compositionally biased region" description="Acidic residues" evidence="1">
    <location>
        <begin position="103"/>
        <end position="115"/>
    </location>
</feature>
<dbReference type="EMBL" id="JH712272">
    <property type="protein sequence ID" value="EFO16843.1"/>
    <property type="molecule type" value="Genomic_DNA"/>
</dbReference>
<reference evidence="2" key="1">
    <citation type="submission" date="2012-04" db="EMBL/GenBank/DDBJ databases">
        <title>The Genome Sequence of Loa loa.</title>
        <authorList>
            <consortium name="The Broad Institute Genome Sequencing Platform"/>
            <consortium name="Broad Institute Genome Sequencing Center for Infectious Disease"/>
            <person name="Nutman T.B."/>
            <person name="Fink D.L."/>
            <person name="Russ C."/>
            <person name="Young S."/>
            <person name="Zeng Q."/>
            <person name="Gargeya S."/>
            <person name="Alvarado L."/>
            <person name="Berlin A."/>
            <person name="Chapman S.B."/>
            <person name="Chen Z."/>
            <person name="Freedman E."/>
            <person name="Gellesch M."/>
            <person name="Goldberg J."/>
            <person name="Griggs A."/>
            <person name="Gujja S."/>
            <person name="Heilman E.R."/>
            <person name="Heiman D."/>
            <person name="Howarth C."/>
            <person name="Mehta T."/>
            <person name="Neiman D."/>
            <person name="Pearson M."/>
            <person name="Roberts A."/>
            <person name="Saif S."/>
            <person name="Shea T."/>
            <person name="Shenoy N."/>
            <person name="Sisk P."/>
            <person name="Stolte C."/>
            <person name="Sykes S."/>
            <person name="White J."/>
            <person name="Yandava C."/>
            <person name="Haas B."/>
            <person name="Henn M.R."/>
            <person name="Nusbaum C."/>
            <person name="Birren B."/>
        </authorList>
    </citation>
    <scope>NUCLEOTIDE SEQUENCE [LARGE SCALE GENOMIC DNA]</scope>
</reference>
<evidence type="ECO:0000313" key="2">
    <source>
        <dbReference type="EMBL" id="EFO16843.1"/>
    </source>
</evidence>
<dbReference type="KEGG" id="loa:LOAG_11659"/>
<organism evidence="2">
    <name type="scientific">Loa loa</name>
    <name type="common">Eye worm</name>
    <name type="synonym">Filaria loa</name>
    <dbReference type="NCBI Taxonomy" id="7209"/>
    <lineage>
        <taxon>Eukaryota</taxon>
        <taxon>Metazoa</taxon>
        <taxon>Ecdysozoa</taxon>
        <taxon>Nematoda</taxon>
        <taxon>Chromadorea</taxon>
        <taxon>Rhabditida</taxon>
        <taxon>Spirurina</taxon>
        <taxon>Spiruromorpha</taxon>
        <taxon>Filarioidea</taxon>
        <taxon>Onchocercidae</taxon>
        <taxon>Loa</taxon>
    </lineage>
</organism>
<dbReference type="InParanoid" id="A0A1S0TML6"/>
<dbReference type="AlphaFoldDB" id="A0A1S0TML6"/>
<gene>
    <name evidence="2" type="ORF">LOAG_11659</name>
</gene>
<dbReference type="GeneID" id="9949118"/>